<dbReference type="InterPro" id="IPR011765">
    <property type="entry name" value="Pept_M16_N"/>
</dbReference>
<organism evidence="7 8">
    <name type="scientific">Perkinsus olseni</name>
    <name type="common">Perkinsus atlanticus</name>
    <dbReference type="NCBI Taxonomy" id="32597"/>
    <lineage>
        <taxon>Eukaryota</taxon>
        <taxon>Sar</taxon>
        <taxon>Alveolata</taxon>
        <taxon>Perkinsozoa</taxon>
        <taxon>Perkinsea</taxon>
        <taxon>Perkinsida</taxon>
        <taxon>Perkinsidae</taxon>
        <taxon>Perkinsus</taxon>
    </lineage>
</organism>
<dbReference type="SUPFAM" id="SSF48403">
    <property type="entry name" value="Ankyrin repeat"/>
    <property type="match status" value="1"/>
</dbReference>
<dbReference type="GO" id="GO:0046872">
    <property type="term" value="F:metal ion binding"/>
    <property type="evidence" value="ECO:0007669"/>
    <property type="project" value="InterPro"/>
</dbReference>
<dbReference type="Gene3D" id="3.30.497.10">
    <property type="entry name" value="Antithrombin, subunit I, domain 2"/>
    <property type="match status" value="1"/>
</dbReference>
<feature type="repeat" description="ANK" evidence="3">
    <location>
        <begin position="253"/>
        <end position="285"/>
    </location>
</feature>
<dbReference type="EMBL" id="JABAHT010000299">
    <property type="protein sequence ID" value="KAF4658685.1"/>
    <property type="molecule type" value="Genomic_DNA"/>
</dbReference>
<proteinExistence type="inferred from homology"/>
<feature type="domain" description="Serpin" evidence="6">
    <location>
        <begin position="1436"/>
        <end position="1784"/>
    </location>
</feature>
<comment type="caution">
    <text evidence="7">The sequence shown here is derived from an EMBL/GenBank/DDBJ whole genome shotgun (WGS) entry which is preliminary data.</text>
</comment>
<dbReference type="Pfam" id="PF05193">
    <property type="entry name" value="Peptidase_M16_C"/>
    <property type="match status" value="1"/>
</dbReference>
<sequence>MFVRQSGFRYVQRQIRMYRWNRLTANMLLTGSRSEAGSSMALVICGAGIGGFSLASHAVVSPNDHGSSCGWFGSSKSNKVDEVVDERDVLSDIESNKAFTTGSGGGCSIVAKLGDGQETATADSTPSTSSGGGDDAMWGELMEGAEAPADARVKPTELHLAAFRGDLIKVKSLIDNEEHQINQADSEGMTPLMVAVKQGHLDVAELLLPVSDVKATDKEEWTVLHWACEVGRLAIVKRLCGEHSELLAMKDKRGLSPLHIACWQGNEELARILLDNKADIKALTKWGETPLHHAAFFGHVGVCRLLLQHGADPLVKDRLRRSPKSLASGKAASAELRDLFREAAAAAVPHNDSTSPASSNDLLVLAVFLYVVIQLSTPALFVLPRPAVPQSAVSNTYGRPHATNLRARHSATVGRTPSAYPTSLLVLGMGVAALVSVAMAKRRGGKNVSRRAAVEATPSIPATSAPLPRNPAVRVGRLSSGLQYVIQDHKDVGGKAVHATLEVHVGSRDESAGEQGMAHLVEHAAFMGCDRRRAALAAKGGQSNAETDYHHVSFETVIPNAAGLGDALGLLRQAGFEAELNKDVVERERLVVLREKAQMDTHDYAQECAALEALHSENVLGTQFPIGSSQLVQGWTVKQVKDFYKKWFRPANSTLFIVGDLAGRDADVISKIEQTFGDVEVGVAPVRKPVHHVWSPKAPTIRIDPQSEESSVGRIMLMSKQPVHPLRTRLDMRRYVAEDIAIRAVASRLQRASRALEVPVVAEADCLDSIREGCRVTSIRVGGTTVDGAKRGVSQAARVVEDVCSSPLDEEEVMALGQEYVKGLADMKEASSAEQLQMLMDLLLLGHTPVAPADATKLAEETVREVTPAEVMEGARRVFGCLLDERLRVYATGRGWTQSSILEAIDSGVRDEGPRPLPLALHCHHLLDHQEASSPRVLDIDKNGEVCSTRLATGVKVRVVQSSGEPGNYRIRVRWPGGALKARSSAHAAVAGHVLASHWQKADGSVDAFMKEHSLSEPVMGQSLEWTEITVSGAKGVEAALEFVKFVLQTQVEAGAEGSAHVAKALASLEALESGRELSIEREGLDRLVGSMYPHTDVLREPKGLGQVREVTRELSWGDDSLLAIDMVGDFSSPQEAFAVADKFFGASKMMEGEPKAEAAPTLPSVADSWTDAPQRVSMPKVANDRALVLLGGGMEKRPEWQVALLAEEILNAALFKRLREEARLTYDARGSFLVPDRPNTGTGHWTVAVHTDPADATQCAMEALRVVREQRMVDDSSLARAKASVMGQLSQLQTANAFIMAMLDKPGGLERIQQVSAEEVEAVFKAMRAGPRSTHVVVAEGEARNVSTAAALAGALEERRPGTTVVVNENGQAKPRKGTFAVKVHGGKEVLALVAMPRPFKNLRELDMEEAATQVVEALNLMSTNPMNPINAFAFALLKELEPEPSSNYVTNTVVSSLSLFQTMAIAAYGAHEGKTLDGLLNVTHAEDLEQLCDVSRDFSRSGGDRDVLLSANAVWSPYLTESFIDDVKTNLNAEVFPEVPNKDLINAWVDRKTKGMIQNLLSEDPPDGATLVNAVHFKEQWRTAFMKTFTREADFHARKDEPPVKVEMMVAASPYGDTRQKGFDYYADDKVQVAEIPYAHDDYDALIALPAEGVSVDNFVARDFDTWCEGMQHNKEGSISFPKFKAEYGVRDMTNEFERMGLVLDGDYSKMGPGLRVGSVLHKALMKVDEEGTEAAAASAMVMLTAMPIDPPFRMVCNRPFMFIVRHKPTNSIVFIAKIRNPTV</sequence>
<dbReference type="InterPro" id="IPR007863">
    <property type="entry name" value="Peptidase_M16_C"/>
</dbReference>
<feature type="compositionally biased region" description="Low complexity" evidence="5">
    <location>
        <begin position="119"/>
        <end position="129"/>
    </location>
</feature>
<protein>
    <recommendedName>
        <fullName evidence="6">Serpin domain-containing protein</fullName>
    </recommendedName>
</protein>
<dbReference type="GO" id="GO:0085020">
    <property type="term" value="P:protein K6-linked ubiquitination"/>
    <property type="evidence" value="ECO:0007669"/>
    <property type="project" value="TreeGrafter"/>
</dbReference>
<reference evidence="7 8" key="1">
    <citation type="submission" date="2020-04" db="EMBL/GenBank/DDBJ databases">
        <title>Perkinsus olseni comparative genomics.</title>
        <authorList>
            <person name="Bogema D.R."/>
        </authorList>
    </citation>
    <scope>NUCLEOTIDE SEQUENCE [LARGE SCALE GENOMIC DNA]</scope>
    <source>
        <strain evidence="7">ATCC PRA-179</strain>
    </source>
</reference>
<dbReference type="Pfam" id="PF00675">
    <property type="entry name" value="Peptidase_M16"/>
    <property type="match status" value="1"/>
</dbReference>
<dbReference type="PANTHER" id="PTHR24171">
    <property type="entry name" value="ANKYRIN REPEAT DOMAIN-CONTAINING PROTEIN 39-RELATED"/>
    <property type="match status" value="1"/>
</dbReference>
<dbReference type="CDD" id="cd00172">
    <property type="entry name" value="serpin"/>
    <property type="match status" value="1"/>
</dbReference>
<dbReference type="InterPro" id="IPR036770">
    <property type="entry name" value="Ankyrin_rpt-contain_sf"/>
</dbReference>
<evidence type="ECO:0000313" key="7">
    <source>
        <dbReference type="EMBL" id="KAF4658685.1"/>
    </source>
</evidence>
<dbReference type="InterPro" id="IPR023796">
    <property type="entry name" value="Serpin_dom"/>
</dbReference>
<dbReference type="InterPro" id="IPR002110">
    <property type="entry name" value="Ankyrin_rpt"/>
</dbReference>
<dbReference type="SMART" id="SM00248">
    <property type="entry name" value="ANK"/>
    <property type="match status" value="5"/>
</dbReference>
<evidence type="ECO:0000259" key="6">
    <source>
        <dbReference type="SMART" id="SM00093"/>
    </source>
</evidence>
<dbReference type="InterPro" id="IPR011249">
    <property type="entry name" value="Metalloenz_LuxS/M16"/>
</dbReference>
<dbReference type="SUPFAM" id="SSF56574">
    <property type="entry name" value="Serpins"/>
    <property type="match status" value="1"/>
</dbReference>
<dbReference type="OrthoDB" id="430364at2759"/>
<dbReference type="SUPFAM" id="SSF63411">
    <property type="entry name" value="LuxS/MPP-like metallohydrolase"/>
    <property type="match status" value="2"/>
</dbReference>
<feature type="repeat" description="ANK" evidence="3">
    <location>
        <begin position="187"/>
        <end position="208"/>
    </location>
</feature>
<dbReference type="PANTHER" id="PTHR24171:SF8">
    <property type="entry name" value="BRCA1-ASSOCIATED RING DOMAIN PROTEIN 1"/>
    <property type="match status" value="1"/>
</dbReference>
<evidence type="ECO:0000313" key="8">
    <source>
        <dbReference type="Proteomes" id="UP000570595"/>
    </source>
</evidence>
<dbReference type="PRINTS" id="PR01415">
    <property type="entry name" value="ANKYRIN"/>
</dbReference>
<evidence type="ECO:0000256" key="3">
    <source>
        <dbReference type="PROSITE-ProRule" id="PRU00023"/>
    </source>
</evidence>
<dbReference type="PROSITE" id="PS50297">
    <property type="entry name" value="ANK_REP_REGION"/>
    <property type="match status" value="3"/>
</dbReference>
<dbReference type="InterPro" id="IPR036186">
    <property type="entry name" value="Serpin_sf"/>
</dbReference>
<dbReference type="Pfam" id="PF00079">
    <property type="entry name" value="Serpin"/>
    <property type="match status" value="1"/>
</dbReference>
<dbReference type="Gene3D" id="2.30.39.10">
    <property type="entry name" value="Alpha-1-antitrypsin, domain 1"/>
    <property type="match status" value="1"/>
</dbReference>
<evidence type="ECO:0000256" key="5">
    <source>
        <dbReference type="SAM" id="MobiDB-lite"/>
    </source>
</evidence>
<accession>A0A7J6LHD7</accession>
<dbReference type="GO" id="GO:0004842">
    <property type="term" value="F:ubiquitin-protein transferase activity"/>
    <property type="evidence" value="ECO:0007669"/>
    <property type="project" value="TreeGrafter"/>
</dbReference>
<dbReference type="InterPro" id="IPR042185">
    <property type="entry name" value="Serpin_sf_2"/>
</dbReference>
<dbReference type="InterPro" id="IPR042178">
    <property type="entry name" value="Serpin_sf_1"/>
</dbReference>
<dbReference type="PROSITE" id="PS50088">
    <property type="entry name" value="ANK_REPEAT"/>
    <property type="match status" value="3"/>
</dbReference>
<dbReference type="Pfam" id="PF12796">
    <property type="entry name" value="Ank_2"/>
    <property type="match status" value="2"/>
</dbReference>
<gene>
    <name evidence="7" type="ORF">FOZ61_005343</name>
</gene>
<feature type="region of interest" description="Disordered" evidence="5">
    <location>
        <begin position="117"/>
        <end position="138"/>
    </location>
</feature>
<keyword evidence="1" id="KW-0677">Repeat</keyword>
<evidence type="ECO:0000256" key="2">
    <source>
        <dbReference type="ARBA" id="ARBA00023043"/>
    </source>
</evidence>
<comment type="similarity">
    <text evidence="4">Belongs to the serpin family.</text>
</comment>
<dbReference type="Proteomes" id="UP000570595">
    <property type="component" value="Unassembled WGS sequence"/>
</dbReference>
<keyword evidence="2 3" id="KW-0040">ANK repeat</keyword>
<dbReference type="Gene3D" id="1.25.40.20">
    <property type="entry name" value="Ankyrin repeat-containing domain"/>
    <property type="match status" value="2"/>
</dbReference>
<dbReference type="Gene3D" id="3.30.830.10">
    <property type="entry name" value="Metalloenzyme, LuxS/M16 peptidase-like"/>
    <property type="match status" value="2"/>
</dbReference>
<feature type="repeat" description="ANK" evidence="3">
    <location>
        <begin position="286"/>
        <end position="318"/>
    </location>
</feature>
<evidence type="ECO:0000256" key="1">
    <source>
        <dbReference type="ARBA" id="ARBA00022737"/>
    </source>
</evidence>
<dbReference type="SMART" id="SM00093">
    <property type="entry name" value="SERPIN"/>
    <property type="match status" value="1"/>
</dbReference>
<evidence type="ECO:0000256" key="4">
    <source>
        <dbReference type="RuleBase" id="RU000411"/>
    </source>
</evidence>
<name>A0A7J6LHD7_PEROL</name>